<evidence type="ECO:0000313" key="1">
    <source>
        <dbReference type="EMBL" id="QLL09808.1"/>
    </source>
</evidence>
<gene>
    <name evidence="1" type="ORF">H0P51_13700</name>
</gene>
<dbReference type="Proteomes" id="UP000510682">
    <property type="component" value="Chromosome"/>
</dbReference>
<dbReference type="Gene3D" id="3.40.50.1000">
    <property type="entry name" value="HAD superfamily/HAD-like"/>
    <property type="match status" value="1"/>
</dbReference>
<sequence length="212" mass="23128">MHSDPHRAPALLIDFGGVLTESVLGAFERSCVAHGVEPAAFLAEAFSADHLADSPFALVELGQISIREFVDRVTPVLRRHSSIDVDGAAWLRDVQQSTQPIDPRMVQEVGALMDHGVQTALVSNSWGPRETYPWDRLPPFSEVVVSAEVGIRKPDPAIYLLAAAKLGRAPAECVFVDDLEINLIPARRLGMTAIHHEHSANTVTALRRIYGV</sequence>
<dbReference type="InterPro" id="IPR006439">
    <property type="entry name" value="HAD-SF_hydro_IA"/>
</dbReference>
<evidence type="ECO:0000313" key="2">
    <source>
        <dbReference type="Proteomes" id="UP000510682"/>
    </source>
</evidence>
<keyword evidence="2" id="KW-1185">Reference proteome</keyword>
<dbReference type="SUPFAM" id="SSF56784">
    <property type="entry name" value="HAD-like"/>
    <property type="match status" value="1"/>
</dbReference>
<dbReference type="EMBL" id="CP059165">
    <property type="protein sequence ID" value="QLL09808.1"/>
    <property type="molecule type" value="Genomic_DNA"/>
</dbReference>
<protein>
    <submittedName>
        <fullName evidence="1">HAD family phosphatase</fullName>
    </submittedName>
</protein>
<dbReference type="RefSeq" id="WP_180918554.1">
    <property type="nucleotide sequence ID" value="NZ_CP059165.1"/>
</dbReference>
<name>A0A7D6E216_9MYCO</name>
<dbReference type="SFLD" id="SFLDG01129">
    <property type="entry name" value="C1.5:_HAD__Beta-PGM__Phosphata"/>
    <property type="match status" value="1"/>
</dbReference>
<dbReference type="Pfam" id="PF00702">
    <property type="entry name" value="Hydrolase"/>
    <property type="match status" value="1"/>
</dbReference>
<dbReference type="PANTHER" id="PTHR47829:SF1">
    <property type="entry name" value="HAD FAMILY PHOSPHATASE"/>
    <property type="match status" value="1"/>
</dbReference>
<dbReference type="InterPro" id="IPR036412">
    <property type="entry name" value="HAD-like_sf"/>
</dbReference>
<organism evidence="1 2">
    <name type="scientific">Mycobacterium vicinigordonae</name>
    <dbReference type="NCBI Taxonomy" id="1719132"/>
    <lineage>
        <taxon>Bacteria</taxon>
        <taxon>Bacillati</taxon>
        <taxon>Actinomycetota</taxon>
        <taxon>Actinomycetes</taxon>
        <taxon>Mycobacteriales</taxon>
        <taxon>Mycobacteriaceae</taxon>
        <taxon>Mycobacterium</taxon>
    </lineage>
</organism>
<dbReference type="Gene3D" id="1.10.150.240">
    <property type="entry name" value="Putative phosphatase, domain 2"/>
    <property type="match status" value="1"/>
</dbReference>
<dbReference type="CDD" id="cd02603">
    <property type="entry name" value="HAD_sEH-N_like"/>
    <property type="match status" value="1"/>
</dbReference>
<dbReference type="PRINTS" id="PR00413">
    <property type="entry name" value="HADHALOGNASE"/>
</dbReference>
<dbReference type="InterPro" id="IPR023198">
    <property type="entry name" value="PGP-like_dom2"/>
</dbReference>
<reference evidence="1" key="1">
    <citation type="submission" date="2020-07" db="EMBL/GenBank/DDBJ databases">
        <title>Description of Mycobacterium gordonae subsp. intergordonae subsp.nov. and Mycobacterium gordonae subsp. gordonae subsp. nov.</title>
        <authorList>
            <person name="Huang H."/>
        </authorList>
    </citation>
    <scope>NUCLEOTIDE SEQUENCE [LARGE SCALE GENOMIC DNA]</scope>
    <source>
        <strain evidence="1">24T</strain>
    </source>
</reference>
<dbReference type="InterPro" id="IPR052898">
    <property type="entry name" value="ACAD10-like"/>
</dbReference>
<dbReference type="KEGG" id="mgor:H0P51_13700"/>
<accession>A0A7D6E216</accession>
<dbReference type="SFLD" id="SFLDS00003">
    <property type="entry name" value="Haloacid_Dehalogenase"/>
    <property type="match status" value="1"/>
</dbReference>
<dbReference type="AlphaFoldDB" id="A0A7D6E216"/>
<proteinExistence type="predicted"/>
<dbReference type="NCBIfam" id="TIGR01509">
    <property type="entry name" value="HAD-SF-IA-v3"/>
    <property type="match status" value="1"/>
</dbReference>
<reference evidence="1" key="2">
    <citation type="submission" date="2020-07" db="EMBL/GenBank/DDBJ databases">
        <authorList>
            <person name="Yu X."/>
        </authorList>
    </citation>
    <scope>NUCLEOTIDE SEQUENCE [LARGE SCALE GENOMIC DNA]</scope>
    <source>
        <strain evidence="1">24T</strain>
    </source>
</reference>
<dbReference type="PANTHER" id="PTHR47829">
    <property type="entry name" value="HYDROLASE, PUTATIVE (AFU_ORTHOLOGUE AFUA_1G12880)-RELATED"/>
    <property type="match status" value="1"/>
</dbReference>
<dbReference type="InterPro" id="IPR023214">
    <property type="entry name" value="HAD_sf"/>
</dbReference>